<accession>A0AAD0V9R0</accession>
<gene>
    <name evidence="1" type="ORF">PLA107_032575</name>
</gene>
<reference evidence="1 2" key="1">
    <citation type="journal article" date="2011" name="PLoS Pathog.">
        <title>Dynamic evolution of pathogenicity revealed by sequencing and comparative genomics of 19 Pseudomonas syringae isolates.</title>
        <authorList>
            <person name="Baltrus D.A."/>
            <person name="Nishimura M.T."/>
            <person name="Romanchuk A."/>
            <person name="Chang J.H."/>
            <person name="Mukhtar M.S."/>
            <person name="Cherkis K."/>
            <person name="Roach J."/>
            <person name="Grant S.R."/>
            <person name="Jones C.D."/>
            <person name="Dangl J.L."/>
        </authorList>
    </citation>
    <scope>NUCLEOTIDE SEQUENCE [LARGE SCALE GENOMIC DNA]</scope>
    <source>
        <strain evidence="1 2">M301315</strain>
    </source>
</reference>
<dbReference type="AlphaFoldDB" id="A0AAD0V9R0"/>
<dbReference type="EMBL" id="CP031226">
    <property type="protein sequence ID" value="AXH59963.1"/>
    <property type="molecule type" value="Genomic_DNA"/>
</dbReference>
<organism evidence="1 2">
    <name type="scientific">Pseudomonas amygdali pv. lachrymans str. M301315</name>
    <dbReference type="NCBI Taxonomy" id="629260"/>
    <lineage>
        <taxon>Bacteria</taxon>
        <taxon>Pseudomonadati</taxon>
        <taxon>Pseudomonadota</taxon>
        <taxon>Gammaproteobacteria</taxon>
        <taxon>Pseudomonadales</taxon>
        <taxon>Pseudomonadaceae</taxon>
        <taxon>Pseudomonas</taxon>
        <taxon>Pseudomonas amygdali</taxon>
    </lineage>
</organism>
<dbReference type="Proteomes" id="UP000006426">
    <property type="component" value="Plasmid pmppla107"/>
</dbReference>
<geneLocation type="plasmid" evidence="2">
    <name>pmppla107</name>
</geneLocation>
<keyword evidence="1" id="KW-0614">Plasmid</keyword>
<evidence type="ECO:0000313" key="1">
    <source>
        <dbReference type="EMBL" id="AXH59963.1"/>
    </source>
</evidence>
<name>A0AAD0V9R0_PSEAV</name>
<dbReference type="GeneID" id="39474151"/>
<evidence type="ECO:0000313" key="2">
    <source>
        <dbReference type="Proteomes" id="UP000006426"/>
    </source>
</evidence>
<sequence>MITKLLKGLGQMVGSKKPPDHDPDRLGYLIVNAAHFAHAYRHLGRRKIRRLRRDYGEQAYAEVHPETLVAFLETLMGIDPLSKSGGRIHLLVETTVRILVFKRDKQNRPFSLYRLVEQVSLPGLVRLYADPTLPKSLRDTLGGYLDSLPGFRDAVIFEERLPVCSYTHHQIPLNVIESVASVLDKPALDWFRRELAALADLLLATDGPENAYREAAHLVHLNRNYWVMSEDDLLAQLLLRGFEVDHLPLNSTQKVQ</sequence>
<dbReference type="RefSeq" id="WP_005741715.1">
    <property type="nucleotide sequence ID" value="NZ_CP031226.1"/>
</dbReference>
<proteinExistence type="predicted"/>
<protein>
    <submittedName>
        <fullName evidence="1">Uncharacterized protein</fullName>
    </submittedName>
</protein>